<dbReference type="RefSeq" id="WP_010603202.1">
    <property type="nucleotide sequence ID" value="NZ_JAPJUH010000001.1"/>
</dbReference>
<dbReference type="SUPFAM" id="SSF55729">
    <property type="entry name" value="Acyl-CoA N-acyltransferases (Nat)"/>
    <property type="match status" value="1"/>
</dbReference>
<dbReference type="EMBL" id="JAPJUH010000001">
    <property type="protein sequence ID" value="MCX3263171.1"/>
    <property type="molecule type" value="Genomic_DNA"/>
</dbReference>
<dbReference type="AlphaFoldDB" id="A0A9X3I6X9"/>
<evidence type="ECO:0000256" key="1">
    <source>
        <dbReference type="ARBA" id="ARBA00022679"/>
    </source>
</evidence>
<dbReference type="Gene3D" id="3.40.630.30">
    <property type="match status" value="1"/>
</dbReference>
<dbReference type="Proteomes" id="UP001142592">
    <property type="component" value="Unassembled WGS sequence"/>
</dbReference>
<dbReference type="InterPro" id="IPR000182">
    <property type="entry name" value="GNAT_dom"/>
</dbReference>
<reference evidence="4" key="1">
    <citation type="submission" date="2022-11" db="EMBL/GenBank/DDBJ databases">
        <authorList>
            <person name="Graham C."/>
            <person name="Newman J.D."/>
        </authorList>
    </citation>
    <scope>NUCLEOTIDE SEQUENCE</scope>
    <source>
        <strain evidence="4">DSM 19486</strain>
    </source>
</reference>
<dbReference type="CDD" id="cd04301">
    <property type="entry name" value="NAT_SF"/>
    <property type="match status" value="1"/>
</dbReference>
<keyword evidence="5" id="KW-1185">Reference proteome</keyword>
<feature type="domain" description="N-acetyltransferase" evidence="3">
    <location>
        <begin position="1"/>
        <end position="188"/>
    </location>
</feature>
<proteinExistence type="predicted"/>
<comment type="caution">
    <text evidence="4">The sequence shown here is derived from an EMBL/GenBank/DDBJ whole genome shotgun (WGS) entry which is preliminary data.</text>
</comment>
<dbReference type="InterPro" id="IPR016181">
    <property type="entry name" value="Acyl_CoA_acyltransferase"/>
</dbReference>
<accession>A0A9X3I6X9</accession>
<evidence type="ECO:0000259" key="3">
    <source>
        <dbReference type="PROSITE" id="PS51186"/>
    </source>
</evidence>
<dbReference type="InterPro" id="IPR050680">
    <property type="entry name" value="YpeA/RimI_acetyltransf"/>
</dbReference>
<gene>
    <name evidence="4" type="ORF">OQZ29_00305</name>
</gene>
<evidence type="ECO:0000313" key="4">
    <source>
        <dbReference type="EMBL" id="MCX3263171.1"/>
    </source>
</evidence>
<sequence>MIRPAAPHDAPFVAPLIIQAMGDLAAKFANSNNPQVILGLFIYFFQQENNQYSYQNTLVFEENDQILGSLNAYDGAKLFELRENFLSYLKENHGLNSFHPEPETQEGEFYFDTISVHPDAQGKGIGKALIIAGIDWAKALGHQKIGLIVEKENPRAKELYENMGFIAQNSMVFLGGDYFHLTYCFEVQPT</sequence>
<evidence type="ECO:0000256" key="2">
    <source>
        <dbReference type="ARBA" id="ARBA00023315"/>
    </source>
</evidence>
<dbReference type="PANTHER" id="PTHR43420">
    <property type="entry name" value="ACETYLTRANSFERASE"/>
    <property type="match status" value="1"/>
</dbReference>
<organism evidence="4 5">
    <name type="scientific">Pedobacter agri</name>
    <dbReference type="NCBI Taxonomy" id="454586"/>
    <lineage>
        <taxon>Bacteria</taxon>
        <taxon>Pseudomonadati</taxon>
        <taxon>Bacteroidota</taxon>
        <taxon>Sphingobacteriia</taxon>
        <taxon>Sphingobacteriales</taxon>
        <taxon>Sphingobacteriaceae</taxon>
        <taxon>Pedobacter</taxon>
    </lineage>
</organism>
<name>A0A9X3I6X9_9SPHI</name>
<dbReference type="GO" id="GO:0016747">
    <property type="term" value="F:acyltransferase activity, transferring groups other than amino-acyl groups"/>
    <property type="evidence" value="ECO:0007669"/>
    <property type="project" value="InterPro"/>
</dbReference>
<keyword evidence="1" id="KW-0808">Transferase</keyword>
<evidence type="ECO:0000313" key="5">
    <source>
        <dbReference type="Proteomes" id="UP001142592"/>
    </source>
</evidence>
<keyword evidence="2" id="KW-0012">Acyltransferase</keyword>
<dbReference type="PROSITE" id="PS51186">
    <property type="entry name" value="GNAT"/>
    <property type="match status" value="1"/>
</dbReference>
<dbReference type="Pfam" id="PF00583">
    <property type="entry name" value="Acetyltransf_1"/>
    <property type="match status" value="1"/>
</dbReference>
<protein>
    <submittedName>
        <fullName evidence="4">GNAT family N-acetyltransferase</fullName>
    </submittedName>
</protein>